<dbReference type="InterPro" id="IPR032466">
    <property type="entry name" value="Metal_Hydrolase"/>
</dbReference>
<feature type="domain" description="Amidohydrolase 3" evidence="1">
    <location>
        <begin position="121"/>
        <end position="554"/>
    </location>
</feature>
<dbReference type="EMBL" id="CP017641">
    <property type="protein sequence ID" value="APZ95192.1"/>
    <property type="molecule type" value="Genomic_DNA"/>
</dbReference>
<sequence length="583" mass="62595">MSRKALAAGLGNGNIGEPMPAASALPLTSTGVLSTWDSRIRLPPLVTYQPELFMSRIVTFCYVLFLALSSSHAQPIEADIVLKGGTVIDGSGAERRLADVAISDDKIVAVGPDLNATAPWVIDCTGLIVCPGFIDLHNHSDTPITKPETRAAVNYLTQGCTTLVTGNCGSGPVVTGSYYKKIDDHGAGPNIAHLIPQGSLRRRVLGSDNIQPDDSQLQEMLDLAEKAMQDGAWGMSTGLIYVPSSYASTEEITAIAKVVAKHGGIYASHIRGEGTGVLKSVDEALQIGRDAALPVHISHFKSSGRDAWGLVREAARMIAKEREAGRNVTADQYPYVASSTSLGATLLPSSARAGGNKQLIKRLDDTETGPRLKETIRKAITKRDDGAAVRIARYKPNPSWVGKSLADIAKAEDRPAVDIALEIFRGGDASIVNFSMNEDDVRHIMAIDWVATASDGRAYLPGADRPHPRNYGTFPRKLGHYALQEEVLSLEVAVRSMTGLPAEILRMRDRGLIKEDLMADITVFDPKRLKDEATFDDPHRYSSGIRYVFVNGVPAISAGSFTGALAGKALRFEEPTPSTADTE</sequence>
<dbReference type="SUPFAM" id="SSF51556">
    <property type="entry name" value="Metallo-dependent hydrolases"/>
    <property type="match status" value="1"/>
</dbReference>
<dbReference type="Pfam" id="PF07969">
    <property type="entry name" value="Amidohydro_3"/>
    <property type="match status" value="1"/>
</dbReference>
<gene>
    <name evidence="2" type="primary">dan_2</name>
    <name evidence="2" type="ORF">Fuma_04847</name>
</gene>
<dbReference type="GO" id="GO:0047420">
    <property type="term" value="F:N-acyl-D-amino-acid deacylase activity"/>
    <property type="evidence" value="ECO:0007669"/>
    <property type="project" value="UniProtKB-EC"/>
</dbReference>
<dbReference type="PANTHER" id="PTHR11647">
    <property type="entry name" value="HYDRANTOINASE/DIHYDROPYRIMIDINASE FAMILY MEMBER"/>
    <property type="match status" value="1"/>
</dbReference>
<dbReference type="KEGG" id="fmr:Fuma_04847"/>
<evidence type="ECO:0000313" key="3">
    <source>
        <dbReference type="Proteomes" id="UP000187735"/>
    </source>
</evidence>
<accession>A0A1P8WM99</accession>
<protein>
    <submittedName>
        <fullName evidence="2">D-aminoacylase</fullName>
        <ecNumber evidence="2">3.5.1.81</ecNumber>
    </submittedName>
</protein>
<proteinExistence type="predicted"/>
<dbReference type="AlphaFoldDB" id="A0A1P8WM99"/>
<keyword evidence="2" id="KW-0378">Hydrolase</keyword>
<evidence type="ECO:0000259" key="1">
    <source>
        <dbReference type="Pfam" id="PF07969"/>
    </source>
</evidence>
<evidence type="ECO:0000313" key="2">
    <source>
        <dbReference type="EMBL" id="APZ95192.1"/>
    </source>
</evidence>
<dbReference type="Gene3D" id="3.20.20.140">
    <property type="entry name" value="Metal-dependent hydrolases"/>
    <property type="match status" value="2"/>
</dbReference>
<dbReference type="InterPro" id="IPR011059">
    <property type="entry name" value="Metal-dep_hydrolase_composite"/>
</dbReference>
<dbReference type="SUPFAM" id="SSF51338">
    <property type="entry name" value="Composite domain of metallo-dependent hydrolases"/>
    <property type="match status" value="1"/>
</dbReference>
<dbReference type="PANTHER" id="PTHR11647:SF1">
    <property type="entry name" value="COLLAPSIN RESPONSE MEDIATOR PROTEIN"/>
    <property type="match status" value="1"/>
</dbReference>
<keyword evidence="3" id="KW-1185">Reference proteome</keyword>
<reference evidence="2 3" key="1">
    <citation type="journal article" date="2016" name="Front. Microbiol.">
        <title>Fuerstia marisgermanicae gen. nov., sp. nov., an Unusual Member of the Phylum Planctomycetes from the German Wadden Sea.</title>
        <authorList>
            <person name="Kohn T."/>
            <person name="Heuer A."/>
            <person name="Jogler M."/>
            <person name="Vollmers J."/>
            <person name="Boedeker C."/>
            <person name="Bunk B."/>
            <person name="Rast P."/>
            <person name="Borchert D."/>
            <person name="Glockner I."/>
            <person name="Freese H.M."/>
            <person name="Klenk H.P."/>
            <person name="Overmann J."/>
            <person name="Kaster A.K."/>
            <person name="Rohde M."/>
            <person name="Wiegand S."/>
            <person name="Jogler C."/>
        </authorList>
    </citation>
    <scope>NUCLEOTIDE SEQUENCE [LARGE SCALE GENOMIC DNA]</scope>
    <source>
        <strain evidence="2 3">NH11</strain>
    </source>
</reference>
<name>A0A1P8WM99_9PLAN</name>
<dbReference type="STRING" id="1891926.Fuma_04847"/>
<dbReference type="InterPro" id="IPR050378">
    <property type="entry name" value="Metallo-dep_Hydrolases_sf"/>
</dbReference>
<organism evidence="2 3">
    <name type="scientific">Fuerstiella marisgermanici</name>
    <dbReference type="NCBI Taxonomy" id="1891926"/>
    <lineage>
        <taxon>Bacteria</taxon>
        <taxon>Pseudomonadati</taxon>
        <taxon>Planctomycetota</taxon>
        <taxon>Planctomycetia</taxon>
        <taxon>Planctomycetales</taxon>
        <taxon>Planctomycetaceae</taxon>
        <taxon>Fuerstiella</taxon>
    </lineage>
</organism>
<dbReference type="Proteomes" id="UP000187735">
    <property type="component" value="Chromosome"/>
</dbReference>
<dbReference type="CDD" id="cd01297">
    <property type="entry name" value="D-aminoacylase"/>
    <property type="match status" value="1"/>
</dbReference>
<dbReference type="InterPro" id="IPR013108">
    <property type="entry name" value="Amidohydro_3"/>
</dbReference>
<dbReference type="EC" id="3.5.1.81" evidence="2"/>